<dbReference type="GO" id="GO:0000124">
    <property type="term" value="C:SAGA complex"/>
    <property type="evidence" value="ECO:0007669"/>
    <property type="project" value="UniProtKB-ARBA"/>
</dbReference>
<dbReference type="GO" id="GO:0005634">
    <property type="term" value="C:nucleus"/>
    <property type="evidence" value="ECO:0007669"/>
    <property type="project" value="UniProtKB-SubCell"/>
</dbReference>
<dbReference type="AlphaFoldDB" id="A0A814I7J1"/>
<sequence length="321" mass="37053">MSNEEDLIRAKLQLQNALGAQFEDYMASMRKWFAGKTTKQEFDKEAREIVTDNYVHFHNEFLLCIINKCNSFSSTATDAATKTITPLIPSGKLGQKVIKKKPKPTEPGNKYNLRFVPVDPIKHAPSIITASLETAALASQDYSLEFCAREKSLPYAKMIHNRLMLGALDQNIQQVDPKAAFLIAEATIWILRTIIEKLVSRSKFKDKLRSDFLYRKYKDNNSISKKSIKDYEIELDKYSLDDIDFKSIIDRETNGDKSLDEDTMEVDKNLDDENIHEMNEIKSILNDMNKLKAKKLPLNLMDLKILFQVNRCCFFGFEFFF</sequence>
<evidence type="ECO:0000313" key="6">
    <source>
        <dbReference type="EMBL" id="CAF1020177.1"/>
    </source>
</evidence>
<evidence type="ECO:0008006" key="8">
    <source>
        <dbReference type="Google" id="ProtNLM"/>
    </source>
</evidence>
<name>A0A814I7J1_9BILA</name>
<organism evidence="6 7">
    <name type="scientific">Brachionus calyciflorus</name>
    <dbReference type="NCBI Taxonomy" id="104777"/>
    <lineage>
        <taxon>Eukaryota</taxon>
        <taxon>Metazoa</taxon>
        <taxon>Spiralia</taxon>
        <taxon>Gnathifera</taxon>
        <taxon>Rotifera</taxon>
        <taxon>Eurotatoria</taxon>
        <taxon>Monogononta</taxon>
        <taxon>Pseudotrocha</taxon>
        <taxon>Ploima</taxon>
        <taxon>Brachionidae</taxon>
        <taxon>Brachionus</taxon>
    </lineage>
</organism>
<dbReference type="InterPro" id="IPR024738">
    <property type="entry name" value="Hfi1/Tada1"/>
</dbReference>
<keyword evidence="5" id="KW-0539">Nucleus</keyword>
<dbReference type="GO" id="GO:0003713">
    <property type="term" value="F:transcription coactivator activity"/>
    <property type="evidence" value="ECO:0007669"/>
    <property type="project" value="TreeGrafter"/>
</dbReference>
<keyword evidence="7" id="KW-1185">Reference proteome</keyword>
<dbReference type="OrthoDB" id="10264870at2759"/>
<proteinExistence type="inferred from homology"/>
<dbReference type="PANTHER" id="PTHR21277">
    <property type="entry name" value="TRANSCRIPTIONAL ADAPTER 1"/>
    <property type="match status" value="1"/>
</dbReference>
<comment type="subcellular location">
    <subcellularLocation>
        <location evidence="1">Nucleus</location>
    </subcellularLocation>
</comment>
<evidence type="ECO:0000256" key="4">
    <source>
        <dbReference type="ARBA" id="ARBA00023163"/>
    </source>
</evidence>
<evidence type="ECO:0000313" key="7">
    <source>
        <dbReference type="Proteomes" id="UP000663879"/>
    </source>
</evidence>
<accession>A0A814I7J1</accession>
<dbReference type="GO" id="GO:0006357">
    <property type="term" value="P:regulation of transcription by RNA polymerase II"/>
    <property type="evidence" value="ECO:0007669"/>
    <property type="project" value="TreeGrafter"/>
</dbReference>
<keyword evidence="4" id="KW-0804">Transcription</keyword>
<evidence type="ECO:0000256" key="2">
    <source>
        <dbReference type="ARBA" id="ARBA00010314"/>
    </source>
</evidence>
<gene>
    <name evidence="6" type="ORF">OXX778_LOCUS17340</name>
</gene>
<dbReference type="Pfam" id="PF12767">
    <property type="entry name" value="SAGA-Tad1"/>
    <property type="match status" value="1"/>
</dbReference>
<dbReference type="EMBL" id="CAJNOC010004394">
    <property type="protein sequence ID" value="CAF1020177.1"/>
    <property type="molecule type" value="Genomic_DNA"/>
</dbReference>
<evidence type="ECO:0000256" key="1">
    <source>
        <dbReference type="ARBA" id="ARBA00004123"/>
    </source>
</evidence>
<keyword evidence="3" id="KW-0805">Transcription regulation</keyword>
<evidence type="ECO:0000256" key="5">
    <source>
        <dbReference type="ARBA" id="ARBA00023242"/>
    </source>
</evidence>
<reference evidence="6" key="1">
    <citation type="submission" date="2021-02" db="EMBL/GenBank/DDBJ databases">
        <authorList>
            <person name="Nowell W R."/>
        </authorList>
    </citation>
    <scope>NUCLEOTIDE SEQUENCE</scope>
    <source>
        <strain evidence="6">Ploen Becks lab</strain>
    </source>
</reference>
<dbReference type="Proteomes" id="UP000663879">
    <property type="component" value="Unassembled WGS sequence"/>
</dbReference>
<dbReference type="PANTHER" id="PTHR21277:SF5">
    <property type="entry name" value="TRANSCRIPTIONAL ADAPTER 1"/>
    <property type="match status" value="1"/>
</dbReference>
<comment type="similarity">
    <text evidence="2">Belongs to the TADA1 family.</text>
</comment>
<evidence type="ECO:0000256" key="3">
    <source>
        <dbReference type="ARBA" id="ARBA00023015"/>
    </source>
</evidence>
<protein>
    <recommendedName>
        <fullName evidence="8">Transcriptional adapter 1-like protein</fullName>
    </recommendedName>
</protein>
<comment type="caution">
    <text evidence="6">The sequence shown here is derived from an EMBL/GenBank/DDBJ whole genome shotgun (WGS) entry which is preliminary data.</text>
</comment>